<proteinExistence type="predicted"/>
<evidence type="ECO:0000313" key="1">
    <source>
        <dbReference type="EMBL" id="KKT70065.1"/>
    </source>
</evidence>
<comment type="caution">
    <text evidence="1">The sequence shown here is derived from an EMBL/GenBank/DDBJ whole genome shotgun (WGS) entry which is preliminary data.</text>
</comment>
<gene>
    <name evidence="1" type="ORF">UW63_C0037G0005</name>
</gene>
<reference evidence="1 2" key="1">
    <citation type="journal article" date="2015" name="Nature">
        <title>rRNA introns, odd ribosomes, and small enigmatic genomes across a large radiation of phyla.</title>
        <authorList>
            <person name="Brown C.T."/>
            <person name="Hug L.A."/>
            <person name="Thomas B.C."/>
            <person name="Sharon I."/>
            <person name="Castelle C.J."/>
            <person name="Singh A."/>
            <person name="Wilkins M.J."/>
            <person name="Williams K.H."/>
            <person name="Banfield J.F."/>
        </authorList>
    </citation>
    <scope>NUCLEOTIDE SEQUENCE [LARGE SCALE GENOMIC DNA]</scope>
</reference>
<dbReference type="EMBL" id="LCJB01000037">
    <property type="protein sequence ID" value="KKT70065.1"/>
    <property type="molecule type" value="Genomic_DNA"/>
</dbReference>
<accession>A0A0G1JFI1</accession>
<evidence type="ECO:0000313" key="2">
    <source>
        <dbReference type="Proteomes" id="UP000034154"/>
    </source>
</evidence>
<protein>
    <submittedName>
        <fullName evidence="1">Uncharacterized protein</fullName>
    </submittedName>
</protein>
<sequence>MLKYLGMNSVLETTIFCLFGLFLLPVVLGLGSDYLNYLKQRKKFRQTFGLYVGQILKVVKQNEKVGSVLENNLSLFDAWSERGIVFYTFKKGDSIKILPFPKFRPFQKTGTTFLKTNQEIFNYDLERT</sequence>
<dbReference type="AlphaFoldDB" id="A0A0G1JFI1"/>
<organism evidence="1 2">
    <name type="scientific">Candidatus Uhrbacteria bacterium GW2011_GWF2_44_350</name>
    <dbReference type="NCBI Taxonomy" id="1619000"/>
    <lineage>
        <taxon>Bacteria</taxon>
        <taxon>Candidatus Uhriibacteriota</taxon>
    </lineage>
</organism>
<dbReference type="Proteomes" id="UP000034154">
    <property type="component" value="Unassembled WGS sequence"/>
</dbReference>
<name>A0A0G1JFI1_9BACT</name>